<evidence type="ECO:0000313" key="6">
    <source>
        <dbReference type="Proteomes" id="UP001155241"/>
    </source>
</evidence>
<dbReference type="Gene3D" id="3.40.720.10">
    <property type="entry name" value="Alkaline Phosphatase, subunit A"/>
    <property type="match status" value="1"/>
</dbReference>
<gene>
    <name evidence="5" type="ORF">NG895_00295</name>
</gene>
<dbReference type="RefSeq" id="WP_252850435.1">
    <property type="nucleotide sequence ID" value="NZ_JAMXLR010000003.1"/>
</dbReference>
<dbReference type="AlphaFoldDB" id="A0A9X2F5Z8"/>
<dbReference type="InterPro" id="IPR017850">
    <property type="entry name" value="Alkaline_phosphatase_core_sf"/>
</dbReference>
<dbReference type="InterPro" id="IPR050738">
    <property type="entry name" value="Sulfatase"/>
</dbReference>
<evidence type="ECO:0000256" key="1">
    <source>
        <dbReference type="ARBA" id="ARBA00008779"/>
    </source>
</evidence>
<dbReference type="CDD" id="cd16029">
    <property type="entry name" value="4-S"/>
    <property type="match status" value="1"/>
</dbReference>
<dbReference type="InterPro" id="IPR000917">
    <property type="entry name" value="Sulfatase_N"/>
</dbReference>
<name>A0A9X2F5Z8_9BACT</name>
<feature type="compositionally biased region" description="Basic and acidic residues" evidence="3">
    <location>
        <begin position="422"/>
        <end position="444"/>
    </location>
</feature>
<keyword evidence="2" id="KW-0378">Hydrolase</keyword>
<protein>
    <submittedName>
        <fullName evidence="5">Arylsulfatase</fullName>
    </submittedName>
</protein>
<comment type="caution">
    <text evidence="5">The sequence shown here is derived from an EMBL/GenBank/DDBJ whole genome shotgun (WGS) entry which is preliminary data.</text>
</comment>
<accession>A0A9X2F5Z8</accession>
<feature type="region of interest" description="Disordered" evidence="3">
    <location>
        <begin position="422"/>
        <end position="452"/>
    </location>
</feature>
<evidence type="ECO:0000256" key="3">
    <source>
        <dbReference type="SAM" id="MobiDB-lite"/>
    </source>
</evidence>
<dbReference type="GO" id="GO:0004065">
    <property type="term" value="F:arylsulfatase activity"/>
    <property type="evidence" value="ECO:0007669"/>
    <property type="project" value="TreeGrafter"/>
</dbReference>
<evidence type="ECO:0000313" key="5">
    <source>
        <dbReference type="EMBL" id="MCO6042333.1"/>
    </source>
</evidence>
<dbReference type="Proteomes" id="UP001155241">
    <property type="component" value="Unassembled WGS sequence"/>
</dbReference>
<dbReference type="Gene3D" id="3.30.1120.10">
    <property type="match status" value="1"/>
</dbReference>
<dbReference type="PANTHER" id="PTHR42693:SF53">
    <property type="entry name" value="ENDO-4-O-SULFATASE"/>
    <property type="match status" value="1"/>
</dbReference>
<dbReference type="Pfam" id="PF00884">
    <property type="entry name" value="Sulfatase"/>
    <property type="match status" value="1"/>
</dbReference>
<proteinExistence type="inferred from homology"/>
<reference evidence="5" key="1">
    <citation type="submission" date="2022-06" db="EMBL/GenBank/DDBJ databases">
        <title>Aeoliella straminimaris, a novel planctomycete from sediments.</title>
        <authorList>
            <person name="Vitorino I.R."/>
            <person name="Lage O.M."/>
        </authorList>
    </citation>
    <scope>NUCLEOTIDE SEQUENCE</scope>
    <source>
        <strain evidence="5">ICT_H6.2</strain>
    </source>
</reference>
<dbReference type="EMBL" id="JAMXLR010000003">
    <property type="protein sequence ID" value="MCO6042333.1"/>
    <property type="molecule type" value="Genomic_DNA"/>
</dbReference>
<sequence>MTNISSSRLVSLPTWLCLLVLVVGLQLDSVGIAAESHPNIVLIVSDDQGWNDVGYHNSEIKSPTLDRLASEGVRFDWHYVMPQCTPTRVCLMTGRYPSRFGNHCCLASNSHAFDFDTPTLASVLREAGYETALCGKWHLGSKPEWGPNHHGFDHSYGSLAGAVGMLDHRYRLGTSFTKTWHRNHEFVEEQGHATDLVTAEAVKLLKADRDQPLFLYVPFHAVHTPLVEEEKWLAQNTHIESADRRLYAAAVTHLDDCVRRIVEATEDMPNGRDTLVVFVSDNGAVINHGGNAYPPPDPKLRNFSSNAPLRSSKTHVYEGGIRVPAFAYWPGHLEPSVCDAPLHAVDWMPTLATLAGADLPDDTTLDGQDIWPQLNGQPASDRELYWVWGSKRNRVALRAGDWKVLRDGPNQEWKLYNLKDDPYEKDNRASAEPERLEQMLDKVRQQKTGDAS</sequence>
<dbReference type="PANTHER" id="PTHR42693">
    <property type="entry name" value="ARYLSULFATASE FAMILY MEMBER"/>
    <property type="match status" value="1"/>
</dbReference>
<evidence type="ECO:0000256" key="2">
    <source>
        <dbReference type="ARBA" id="ARBA00022801"/>
    </source>
</evidence>
<keyword evidence="6" id="KW-1185">Reference proteome</keyword>
<evidence type="ECO:0000259" key="4">
    <source>
        <dbReference type="Pfam" id="PF00884"/>
    </source>
</evidence>
<organism evidence="5 6">
    <name type="scientific">Aeoliella straminimaris</name>
    <dbReference type="NCBI Taxonomy" id="2954799"/>
    <lineage>
        <taxon>Bacteria</taxon>
        <taxon>Pseudomonadati</taxon>
        <taxon>Planctomycetota</taxon>
        <taxon>Planctomycetia</taxon>
        <taxon>Pirellulales</taxon>
        <taxon>Lacipirellulaceae</taxon>
        <taxon>Aeoliella</taxon>
    </lineage>
</organism>
<comment type="similarity">
    <text evidence="1">Belongs to the sulfatase family.</text>
</comment>
<dbReference type="SUPFAM" id="SSF53649">
    <property type="entry name" value="Alkaline phosphatase-like"/>
    <property type="match status" value="1"/>
</dbReference>
<feature type="domain" description="Sulfatase N-terminal" evidence="4">
    <location>
        <begin position="38"/>
        <end position="357"/>
    </location>
</feature>